<evidence type="ECO:0000256" key="1">
    <source>
        <dbReference type="SAM" id="Phobius"/>
    </source>
</evidence>
<keyword evidence="1" id="KW-0812">Transmembrane</keyword>
<dbReference type="RefSeq" id="WP_013535774.1">
    <property type="nucleotide sequence ID" value="NC_014924.1"/>
</dbReference>
<dbReference type="EMBL" id="CP002446">
    <property type="protein sequence ID" value="ADV27946.1"/>
    <property type="molecule type" value="Genomic_DNA"/>
</dbReference>
<keyword evidence="1" id="KW-0472">Membrane</keyword>
<evidence type="ECO:0008006" key="4">
    <source>
        <dbReference type="Google" id="ProtNLM"/>
    </source>
</evidence>
<dbReference type="OrthoDB" id="9918674at2"/>
<gene>
    <name evidence="2" type="ordered locus">Psesu_2110</name>
</gene>
<keyword evidence="3" id="KW-1185">Reference proteome</keyword>
<dbReference type="AlphaFoldDB" id="E6WUG2"/>
<protein>
    <recommendedName>
        <fullName evidence="4">Transmembrane protein</fullName>
    </recommendedName>
</protein>
<dbReference type="HOGENOM" id="CLU_2194757_0_0_6"/>
<proteinExistence type="predicted"/>
<name>E6WUG2_PSEUU</name>
<dbReference type="Proteomes" id="UP000008632">
    <property type="component" value="Chromosome"/>
</dbReference>
<dbReference type="STRING" id="743721.Psesu_2110"/>
<keyword evidence="1" id="KW-1133">Transmembrane helix</keyword>
<evidence type="ECO:0000313" key="3">
    <source>
        <dbReference type="Proteomes" id="UP000008632"/>
    </source>
</evidence>
<feature type="transmembrane region" description="Helical" evidence="1">
    <location>
        <begin position="48"/>
        <end position="68"/>
    </location>
</feature>
<reference evidence="2 3" key="1">
    <citation type="submission" date="2011-01" db="EMBL/GenBank/DDBJ databases">
        <title>Complete sequence of Pseudoxanthomonas suwonensis 11-1.</title>
        <authorList>
            <consortium name="US DOE Joint Genome Institute"/>
            <person name="Lucas S."/>
            <person name="Copeland A."/>
            <person name="Lapidus A."/>
            <person name="Cheng J.-F."/>
            <person name="Goodwin L."/>
            <person name="Pitluck S."/>
            <person name="Teshima H."/>
            <person name="Detter J.C."/>
            <person name="Han C."/>
            <person name="Tapia R."/>
            <person name="Land M."/>
            <person name="Hauser L."/>
            <person name="Kyrpides N."/>
            <person name="Ivanova N."/>
            <person name="Ovchinnikova G."/>
            <person name="Siebers A.K."/>
            <person name="Allgaier M."/>
            <person name="Thelen M.P."/>
            <person name="Hugenholtz P."/>
            <person name="Gladden J."/>
            <person name="Woyke T."/>
        </authorList>
    </citation>
    <scope>NUCLEOTIDE SEQUENCE [LARGE SCALE GENOMIC DNA]</scope>
    <source>
        <strain evidence="3">11-1</strain>
    </source>
</reference>
<organism evidence="2 3">
    <name type="scientific">Pseudoxanthomonas suwonensis (strain 11-1)</name>
    <dbReference type="NCBI Taxonomy" id="743721"/>
    <lineage>
        <taxon>Bacteria</taxon>
        <taxon>Pseudomonadati</taxon>
        <taxon>Pseudomonadota</taxon>
        <taxon>Gammaproteobacteria</taxon>
        <taxon>Lysobacterales</taxon>
        <taxon>Lysobacteraceae</taxon>
        <taxon>Pseudoxanthomonas</taxon>
    </lineage>
</organism>
<evidence type="ECO:0000313" key="2">
    <source>
        <dbReference type="EMBL" id="ADV27946.1"/>
    </source>
</evidence>
<dbReference type="KEGG" id="psu:Psesu_2110"/>
<feature type="transmembrane region" description="Helical" evidence="1">
    <location>
        <begin position="80"/>
        <end position="96"/>
    </location>
</feature>
<sequence length="108" mass="12230">MDREQAEKIAEALLEPERRRQAEQRQSRLQRRWSAAGLHHRNRRALPLALAAIAVGAVVGCAVGVFSIAELAALDTWKRLLAWVGLPGWLVGLWWFRPPPRPAHLEEL</sequence>
<accession>E6WUG2</accession>